<evidence type="ECO:0000313" key="1">
    <source>
        <dbReference type="EMBL" id="AVZ30702.1"/>
    </source>
</evidence>
<dbReference type="EMBL" id="CP020114">
    <property type="protein sequence ID" value="AVZ30702.1"/>
    <property type="molecule type" value="Genomic_DNA"/>
</dbReference>
<accession>A0A2S0Q8M1</accession>
<evidence type="ECO:0000313" key="2">
    <source>
        <dbReference type="Proteomes" id="UP000244056"/>
    </source>
</evidence>
<name>A0A2S0Q8M1_NODSP</name>
<sequence length="208" mass="23509">MVFRYIMQSKPLTLQKIIPLSLIVLLLPLASCQIEREQAGRLPDVNVEPGRLPKYDIQGPDVKVGLAKRTVTVPKVIVIQEEQTVEVPYIDVDVPGADRKERTITTEVEVPSSGYNLEIQGIYALNNELWVVSQLEEENPNAPDTKVRVSDRVVVNSPDIPVRHYIIGERPVGSFNEQYTFINNRQQIASELDSGQMLYKKQEETALK</sequence>
<organism evidence="1 2">
    <name type="scientific">Nodularia spumigena UHCC 0039</name>
    <dbReference type="NCBI Taxonomy" id="1914872"/>
    <lineage>
        <taxon>Bacteria</taxon>
        <taxon>Bacillati</taxon>
        <taxon>Cyanobacteriota</taxon>
        <taxon>Cyanophyceae</taxon>
        <taxon>Nostocales</taxon>
        <taxon>Nodulariaceae</taxon>
        <taxon>Nodularia</taxon>
    </lineage>
</organism>
<dbReference type="AlphaFoldDB" id="A0A2S0Q8M1"/>
<reference evidence="1 2" key="1">
    <citation type="submission" date="2017-03" db="EMBL/GenBank/DDBJ databases">
        <title>Comparative genomics of the toxic Baltic Sea cyanobacteria Nodularia spumigena UHCC 0039 and its response on varying salinity.</title>
        <authorList>
            <person name="Teikari J.E."/>
        </authorList>
    </citation>
    <scope>NUCLEOTIDE SEQUENCE [LARGE SCALE GENOMIC DNA]</scope>
    <source>
        <strain evidence="1 2">UHCC 0039</strain>
    </source>
</reference>
<dbReference type="KEGG" id="nsp:BMF81_02586"/>
<gene>
    <name evidence="1" type="ORF">BMF81_02586</name>
</gene>
<protein>
    <submittedName>
        <fullName evidence="1">Uncharacterized protein</fullName>
    </submittedName>
</protein>
<dbReference type="Proteomes" id="UP000244056">
    <property type="component" value="Chromosome"/>
</dbReference>
<proteinExistence type="predicted"/>